<dbReference type="AlphaFoldDB" id="A0AAQ4DWA2"/>
<dbReference type="SUPFAM" id="SSF158573">
    <property type="entry name" value="GINS helical bundle-like"/>
    <property type="match status" value="1"/>
</dbReference>
<evidence type="ECO:0000256" key="1">
    <source>
        <dbReference type="ARBA" id="ARBA00004123"/>
    </source>
</evidence>
<reference evidence="8 9" key="1">
    <citation type="journal article" date="2023" name="Arcadia Sci">
        <title>De novo assembly of a long-read Amblyomma americanum tick genome.</title>
        <authorList>
            <person name="Chou S."/>
            <person name="Poskanzer K.E."/>
            <person name="Rollins M."/>
            <person name="Thuy-Boun P.S."/>
        </authorList>
    </citation>
    <scope>NUCLEOTIDE SEQUENCE [LARGE SCALE GENOMIC DNA]</scope>
    <source>
        <strain evidence="8">F_SG_1</strain>
        <tissue evidence="8">Salivary glands</tissue>
    </source>
</reference>
<keyword evidence="3 5" id="KW-0235">DNA replication</keyword>
<dbReference type="Gene3D" id="1.20.58.1020">
    <property type="match status" value="1"/>
</dbReference>
<evidence type="ECO:0000256" key="2">
    <source>
        <dbReference type="ARBA" id="ARBA00010565"/>
    </source>
</evidence>
<comment type="subcellular location">
    <subcellularLocation>
        <location evidence="1 5">Nucleus</location>
    </subcellularLocation>
</comment>
<keyword evidence="9" id="KW-1185">Reference proteome</keyword>
<evidence type="ECO:0000256" key="4">
    <source>
        <dbReference type="ARBA" id="ARBA00023242"/>
    </source>
</evidence>
<dbReference type="GO" id="GO:0071162">
    <property type="term" value="C:CMG complex"/>
    <property type="evidence" value="ECO:0007669"/>
    <property type="project" value="UniProtKB-ARBA"/>
</dbReference>
<dbReference type="Pfam" id="PF25005">
    <property type="entry name" value="PSF2_N"/>
    <property type="match status" value="1"/>
</dbReference>
<dbReference type="InterPro" id="IPR007257">
    <property type="entry name" value="GINS_Psf2"/>
</dbReference>
<dbReference type="Proteomes" id="UP001321473">
    <property type="component" value="Unassembled WGS sequence"/>
</dbReference>
<dbReference type="FunFam" id="3.40.5.50:FF:000001">
    <property type="entry name" value="DNA replication complex GINS protein PSF2"/>
    <property type="match status" value="1"/>
</dbReference>
<feature type="domain" description="DNA replication complex GINS protein PSF2 N-terminal" evidence="7">
    <location>
        <begin position="4"/>
        <end position="61"/>
    </location>
</feature>
<dbReference type="PIRSF" id="PIRSF028998">
    <property type="entry name" value="GINS_Psf2_subgr"/>
    <property type="match status" value="1"/>
</dbReference>
<dbReference type="Pfam" id="PF05916">
    <property type="entry name" value="Sld5"/>
    <property type="match status" value="1"/>
</dbReference>
<dbReference type="Gene3D" id="3.40.5.50">
    <property type="match status" value="1"/>
</dbReference>
<evidence type="ECO:0000313" key="8">
    <source>
        <dbReference type="EMBL" id="KAK8766742.1"/>
    </source>
</evidence>
<protein>
    <recommendedName>
        <fullName evidence="5">DNA replication complex GINS protein PSF2</fullName>
    </recommendedName>
</protein>
<dbReference type="InterPro" id="IPR056784">
    <property type="entry name" value="PSF2_N"/>
</dbReference>
<proteinExistence type="inferred from homology"/>
<evidence type="ECO:0000313" key="9">
    <source>
        <dbReference type="Proteomes" id="UP001321473"/>
    </source>
</evidence>
<comment type="caution">
    <text evidence="8">The sequence shown here is derived from an EMBL/GenBank/DDBJ whole genome shotgun (WGS) entry which is preliminary data.</text>
</comment>
<accession>A0AAQ4DWA2</accession>
<dbReference type="GO" id="GO:0000811">
    <property type="term" value="C:GINS complex"/>
    <property type="evidence" value="ECO:0007669"/>
    <property type="project" value="TreeGrafter"/>
</dbReference>
<feature type="domain" description="GINS subunit" evidence="6">
    <location>
        <begin position="65"/>
        <end position="170"/>
    </location>
</feature>
<evidence type="ECO:0000259" key="6">
    <source>
        <dbReference type="Pfam" id="PF05916"/>
    </source>
</evidence>
<evidence type="ECO:0000256" key="3">
    <source>
        <dbReference type="ARBA" id="ARBA00022705"/>
    </source>
</evidence>
<sequence>MECADAEFIAEKTHVHIVPRFSAEKLYLITGDVGPFEPGKPVSVPLWMAVNLKQRQQCRILPPAWLCKEYLLEKKQEEIASPVFTKMPSEHYLEVTQLLFDVGAADIPDASEVRTLVKDIWDIRQAKLRSSVDAFVKSDEVHARVDHLTLMEIITVRRLLCGALNHLNKLRQVTGPLGCTASFARKRQVSFIKTRVLCCSLRCC</sequence>
<dbReference type="CDD" id="cd21694">
    <property type="entry name" value="GINS_B_Psf2"/>
    <property type="match status" value="1"/>
</dbReference>
<keyword evidence="4 5" id="KW-0539">Nucleus</keyword>
<comment type="subunit">
    <text evidence="5">Component of the GINS complex.</text>
</comment>
<dbReference type="PANTHER" id="PTHR12772:SF0">
    <property type="entry name" value="DNA REPLICATION COMPLEX GINS PROTEIN PSF2"/>
    <property type="match status" value="1"/>
</dbReference>
<dbReference type="SUPFAM" id="SSF160059">
    <property type="entry name" value="PriA/YqbF domain"/>
    <property type="match status" value="1"/>
</dbReference>
<dbReference type="CDD" id="cd11712">
    <property type="entry name" value="GINS_A_psf2"/>
    <property type="match status" value="1"/>
</dbReference>
<dbReference type="GO" id="GO:0000727">
    <property type="term" value="P:double-strand break repair via break-induced replication"/>
    <property type="evidence" value="ECO:0007669"/>
    <property type="project" value="TreeGrafter"/>
</dbReference>
<evidence type="ECO:0000259" key="7">
    <source>
        <dbReference type="Pfam" id="PF25005"/>
    </source>
</evidence>
<dbReference type="InterPro" id="IPR036224">
    <property type="entry name" value="GINS_bundle-like_dom_sf"/>
</dbReference>
<dbReference type="PANTHER" id="PTHR12772">
    <property type="entry name" value="DNA REPLICATION COMPLEX GINS PROTEIN PSF2"/>
    <property type="match status" value="1"/>
</dbReference>
<gene>
    <name evidence="8" type="ORF">V5799_006480</name>
</gene>
<evidence type="ECO:0000256" key="5">
    <source>
        <dbReference type="PIRNR" id="PIRNR028998"/>
    </source>
</evidence>
<dbReference type="FunFam" id="1.20.58.1020:FF:000001">
    <property type="entry name" value="DNA replication complex GINS protein PSF2"/>
    <property type="match status" value="1"/>
</dbReference>
<organism evidence="8 9">
    <name type="scientific">Amblyomma americanum</name>
    <name type="common">Lone star tick</name>
    <dbReference type="NCBI Taxonomy" id="6943"/>
    <lineage>
        <taxon>Eukaryota</taxon>
        <taxon>Metazoa</taxon>
        <taxon>Ecdysozoa</taxon>
        <taxon>Arthropoda</taxon>
        <taxon>Chelicerata</taxon>
        <taxon>Arachnida</taxon>
        <taxon>Acari</taxon>
        <taxon>Parasitiformes</taxon>
        <taxon>Ixodida</taxon>
        <taxon>Ixodoidea</taxon>
        <taxon>Ixodidae</taxon>
        <taxon>Amblyomminae</taxon>
        <taxon>Amblyomma</taxon>
    </lineage>
</organism>
<dbReference type="EMBL" id="JARKHS020026055">
    <property type="protein sequence ID" value="KAK8766742.1"/>
    <property type="molecule type" value="Genomic_DNA"/>
</dbReference>
<dbReference type="InterPro" id="IPR021151">
    <property type="entry name" value="GINS_A"/>
</dbReference>
<comment type="similarity">
    <text evidence="2 5">Belongs to the GINS2/PSF2 family.</text>
</comment>
<dbReference type="GO" id="GO:0006260">
    <property type="term" value="P:DNA replication"/>
    <property type="evidence" value="ECO:0007669"/>
    <property type="project" value="UniProtKB-KW"/>
</dbReference>
<name>A0AAQ4DWA2_AMBAM</name>